<feature type="region of interest" description="Disordered" evidence="1">
    <location>
        <begin position="78"/>
        <end position="140"/>
    </location>
</feature>
<gene>
    <name evidence="2" type="ORF">S03H2_25791</name>
</gene>
<name>X1ETH7_9ZZZZ</name>
<sequence length="140" mass="16080">PLHAWSRIHWIAVDAYWKTLPRRVRIEWGKCIRRTSDLAQSNLDQFRKVNMPRALLGFGLLRLPPDRFGSQAIYIPRARGNPRAARRPDMQVWLAGQEKPEPPWEPGDPQEPSAPTWPEPGSQRSFDHFDADAPNVVVPT</sequence>
<organism evidence="2">
    <name type="scientific">marine sediment metagenome</name>
    <dbReference type="NCBI Taxonomy" id="412755"/>
    <lineage>
        <taxon>unclassified sequences</taxon>
        <taxon>metagenomes</taxon>
        <taxon>ecological metagenomes</taxon>
    </lineage>
</organism>
<reference evidence="2" key="1">
    <citation type="journal article" date="2014" name="Front. Microbiol.">
        <title>High frequency of phylogenetically diverse reductive dehalogenase-homologous genes in deep subseafloor sedimentary metagenomes.</title>
        <authorList>
            <person name="Kawai M."/>
            <person name="Futagami T."/>
            <person name="Toyoda A."/>
            <person name="Takaki Y."/>
            <person name="Nishi S."/>
            <person name="Hori S."/>
            <person name="Arai W."/>
            <person name="Tsubouchi T."/>
            <person name="Morono Y."/>
            <person name="Uchiyama I."/>
            <person name="Ito T."/>
            <person name="Fujiyama A."/>
            <person name="Inagaki F."/>
            <person name="Takami H."/>
        </authorList>
    </citation>
    <scope>NUCLEOTIDE SEQUENCE</scope>
    <source>
        <strain evidence="2">Expedition CK06-06</strain>
    </source>
</reference>
<dbReference type="EMBL" id="BARU01014708">
    <property type="protein sequence ID" value="GAH35892.1"/>
    <property type="molecule type" value="Genomic_DNA"/>
</dbReference>
<accession>X1ETH7</accession>
<evidence type="ECO:0000313" key="2">
    <source>
        <dbReference type="EMBL" id="GAH35892.1"/>
    </source>
</evidence>
<feature type="non-terminal residue" evidence="2">
    <location>
        <position position="1"/>
    </location>
</feature>
<proteinExistence type="predicted"/>
<comment type="caution">
    <text evidence="2">The sequence shown here is derived from an EMBL/GenBank/DDBJ whole genome shotgun (WGS) entry which is preliminary data.</text>
</comment>
<feature type="non-terminal residue" evidence="2">
    <location>
        <position position="140"/>
    </location>
</feature>
<dbReference type="AlphaFoldDB" id="X1ETH7"/>
<evidence type="ECO:0000256" key="1">
    <source>
        <dbReference type="SAM" id="MobiDB-lite"/>
    </source>
</evidence>
<protein>
    <submittedName>
        <fullName evidence="2">Uncharacterized protein</fullName>
    </submittedName>
</protein>